<dbReference type="Proteomes" id="UP000772434">
    <property type="component" value="Unassembled WGS sequence"/>
</dbReference>
<dbReference type="EMBL" id="JADNRY010000009">
    <property type="protein sequence ID" value="KAF9075442.1"/>
    <property type="molecule type" value="Genomic_DNA"/>
</dbReference>
<comment type="caution">
    <text evidence="2">The sequence shown here is derived from an EMBL/GenBank/DDBJ whole genome shotgun (WGS) entry which is preliminary data.</text>
</comment>
<organism evidence="2 3">
    <name type="scientific">Rhodocollybia butyracea</name>
    <dbReference type="NCBI Taxonomy" id="206335"/>
    <lineage>
        <taxon>Eukaryota</taxon>
        <taxon>Fungi</taxon>
        <taxon>Dikarya</taxon>
        <taxon>Basidiomycota</taxon>
        <taxon>Agaricomycotina</taxon>
        <taxon>Agaricomycetes</taxon>
        <taxon>Agaricomycetidae</taxon>
        <taxon>Agaricales</taxon>
        <taxon>Marasmiineae</taxon>
        <taxon>Omphalotaceae</taxon>
        <taxon>Rhodocollybia</taxon>
    </lineage>
</organism>
<protein>
    <submittedName>
        <fullName evidence="2">Uncharacterized protein</fullName>
    </submittedName>
</protein>
<evidence type="ECO:0000313" key="2">
    <source>
        <dbReference type="EMBL" id="KAF9075442.1"/>
    </source>
</evidence>
<proteinExistence type="predicted"/>
<evidence type="ECO:0000256" key="1">
    <source>
        <dbReference type="SAM" id="MobiDB-lite"/>
    </source>
</evidence>
<accession>A0A9P5Q6E4</accession>
<feature type="compositionally biased region" description="Basic and acidic residues" evidence="1">
    <location>
        <begin position="101"/>
        <end position="115"/>
    </location>
</feature>
<gene>
    <name evidence="2" type="ORF">BDP27DRAFT_1033723</name>
</gene>
<feature type="region of interest" description="Disordered" evidence="1">
    <location>
        <begin position="57"/>
        <end position="155"/>
    </location>
</feature>
<name>A0A9P5Q6E4_9AGAR</name>
<dbReference type="OrthoDB" id="3225203at2759"/>
<feature type="compositionally biased region" description="Basic residues" evidence="1">
    <location>
        <begin position="116"/>
        <end position="125"/>
    </location>
</feature>
<reference evidence="2" key="1">
    <citation type="submission" date="2020-11" db="EMBL/GenBank/DDBJ databases">
        <authorList>
            <consortium name="DOE Joint Genome Institute"/>
            <person name="Ahrendt S."/>
            <person name="Riley R."/>
            <person name="Andreopoulos W."/>
            <person name="Labutti K."/>
            <person name="Pangilinan J."/>
            <person name="Ruiz-Duenas F.J."/>
            <person name="Barrasa J.M."/>
            <person name="Sanchez-Garcia M."/>
            <person name="Camarero S."/>
            <person name="Miyauchi S."/>
            <person name="Serrano A."/>
            <person name="Linde D."/>
            <person name="Babiker R."/>
            <person name="Drula E."/>
            <person name="Ayuso-Fernandez I."/>
            <person name="Pacheco R."/>
            <person name="Padilla G."/>
            <person name="Ferreira P."/>
            <person name="Barriuso J."/>
            <person name="Kellner H."/>
            <person name="Castanera R."/>
            <person name="Alfaro M."/>
            <person name="Ramirez L."/>
            <person name="Pisabarro A.G."/>
            <person name="Kuo A."/>
            <person name="Tritt A."/>
            <person name="Lipzen A."/>
            <person name="He G."/>
            <person name="Yan M."/>
            <person name="Ng V."/>
            <person name="Cullen D."/>
            <person name="Martin F."/>
            <person name="Rosso M.-N."/>
            <person name="Henrissat B."/>
            <person name="Hibbett D."/>
            <person name="Martinez A.T."/>
            <person name="Grigoriev I.V."/>
        </authorList>
    </citation>
    <scope>NUCLEOTIDE SEQUENCE</scope>
    <source>
        <strain evidence="2">AH 40177</strain>
    </source>
</reference>
<evidence type="ECO:0000313" key="3">
    <source>
        <dbReference type="Proteomes" id="UP000772434"/>
    </source>
</evidence>
<keyword evidence="3" id="KW-1185">Reference proteome</keyword>
<sequence length="155" mass="17256">MENGEPFFSKEVKLLTLACRFVPYDQWLVTHVDSSWTIHEVKSWILAKCIASNTFGHTTESPNLPIISPPAKPKTKPSRRPASPIVFAEFSPSEGGPTHGTRYESDRPAKEEKLKGTSRKRRARGRPISPITFAPIGVPDVDTGGEDDPLKRRYG</sequence>
<dbReference type="AlphaFoldDB" id="A0A9P5Q6E4"/>